<dbReference type="InterPro" id="IPR007890">
    <property type="entry name" value="CHASE2"/>
</dbReference>
<feature type="transmembrane region" description="Helical" evidence="1">
    <location>
        <begin position="20"/>
        <end position="38"/>
    </location>
</feature>
<comment type="caution">
    <text evidence="3">The sequence shown here is derived from an EMBL/GenBank/DDBJ whole genome shotgun (WGS) entry which is preliminary data.</text>
</comment>
<dbReference type="Proteomes" id="UP001057375">
    <property type="component" value="Unassembled WGS sequence"/>
</dbReference>
<accession>A0ABQ5KGC2</accession>
<dbReference type="EMBL" id="BQXS01002195">
    <property type="protein sequence ID" value="GKT31580.1"/>
    <property type="molecule type" value="Genomic_DNA"/>
</dbReference>
<feature type="domain" description="CHASE2" evidence="2">
    <location>
        <begin position="31"/>
        <end position="120"/>
    </location>
</feature>
<evidence type="ECO:0000256" key="1">
    <source>
        <dbReference type="SAM" id="Phobius"/>
    </source>
</evidence>
<evidence type="ECO:0000313" key="4">
    <source>
        <dbReference type="Proteomes" id="UP001057375"/>
    </source>
</evidence>
<proteinExistence type="predicted"/>
<name>A0ABQ5KGC2_9EUKA</name>
<organism evidence="3 4">
    <name type="scientific">Aduncisulcus paluster</name>
    <dbReference type="NCBI Taxonomy" id="2918883"/>
    <lineage>
        <taxon>Eukaryota</taxon>
        <taxon>Metamonada</taxon>
        <taxon>Carpediemonas-like organisms</taxon>
        <taxon>Aduncisulcus</taxon>
    </lineage>
</organism>
<sequence>PISKKNAEHTKKITGSDSFFLLLTGLAISFLVASLYIFQPPILQFVDYKIYDQFMRSSPVGSKTNIPVIVDIDDESLAELGQWPWPRYRMALLLAKIQQAGALSTGLDILIGEPDRTSPATIKNSLREELGVEVNFKGLPQGLMDND</sequence>
<protein>
    <submittedName>
        <fullName evidence="3">Adenylate/guanylate cyclase domain-containing protein</fullName>
    </submittedName>
</protein>
<feature type="non-terminal residue" evidence="3">
    <location>
        <position position="147"/>
    </location>
</feature>
<evidence type="ECO:0000259" key="2">
    <source>
        <dbReference type="Pfam" id="PF05226"/>
    </source>
</evidence>
<keyword evidence="1" id="KW-0472">Membrane</keyword>
<keyword evidence="4" id="KW-1185">Reference proteome</keyword>
<reference evidence="3" key="1">
    <citation type="submission" date="2022-03" db="EMBL/GenBank/DDBJ databases">
        <title>Draft genome sequence of Aduncisulcus paluster, a free-living microaerophilic Fornicata.</title>
        <authorList>
            <person name="Yuyama I."/>
            <person name="Kume K."/>
            <person name="Tamura T."/>
            <person name="Inagaki Y."/>
            <person name="Hashimoto T."/>
        </authorList>
    </citation>
    <scope>NUCLEOTIDE SEQUENCE</scope>
    <source>
        <strain evidence="3">NY0171</strain>
    </source>
</reference>
<dbReference type="Pfam" id="PF05226">
    <property type="entry name" value="CHASE2"/>
    <property type="match status" value="1"/>
</dbReference>
<evidence type="ECO:0000313" key="3">
    <source>
        <dbReference type="EMBL" id="GKT31580.1"/>
    </source>
</evidence>
<keyword evidence="1" id="KW-1133">Transmembrane helix</keyword>
<feature type="non-terminal residue" evidence="3">
    <location>
        <position position="1"/>
    </location>
</feature>
<keyword evidence="1" id="KW-0812">Transmembrane</keyword>
<gene>
    <name evidence="3" type="ORF">ADUPG1_002071</name>
</gene>